<dbReference type="AlphaFoldDB" id="A0A3E0UHG9"/>
<name>A0A3E0UHG9_9GAMM</name>
<dbReference type="RefSeq" id="WP_116000287.1">
    <property type="nucleotide sequence ID" value="NZ_QUOV01000001.1"/>
</dbReference>
<accession>A0A3E0UHG9</accession>
<dbReference type="PANTHER" id="PTHR12147">
    <property type="entry name" value="METALLOPEPTIDASE M28 FAMILY MEMBER"/>
    <property type="match status" value="1"/>
</dbReference>
<comment type="caution">
    <text evidence="2">The sequence shown here is derived from an EMBL/GenBank/DDBJ whole genome shotgun (WGS) entry which is preliminary data.</text>
</comment>
<dbReference type="Proteomes" id="UP000256999">
    <property type="component" value="Unassembled WGS sequence"/>
</dbReference>
<dbReference type="GO" id="GO:0006508">
    <property type="term" value="P:proteolysis"/>
    <property type="evidence" value="ECO:0007669"/>
    <property type="project" value="InterPro"/>
</dbReference>
<dbReference type="OrthoDB" id="1521787at2"/>
<sequence length="323" mass="36265">MKQLSILLLIVCVSACTNKTTLYQSPPLSGTVINQSSLLAHVKYLASDQLKGRETDTQGARASAQYIKNELINYGIGPLPQVGGYFQSFSYHLGRQKNGTNVIAYIKGNNADEILSPRYIVLSAHYDHIGASGDKVYNGADDNASGVAALLELAKVLKGKTKHDIILVFSDGEEDNLRGAKAFVDELPGIVRDTLLNVNLDMIAGVKNTSKLSYISHNLDQLLSDQKEEEFLRFQYSSWVPVQKGFKRERAAGMWNKRRWKLASDHGVFYRAGIPFIYFGVGTHQHYHQTSDTYDNINKEFFWRASNSIYLHLRYLDQHIGVK</sequence>
<dbReference type="Gene3D" id="3.40.630.10">
    <property type="entry name" value="Zn peptidases"/>
    <property type="match status" value="1"/>
</dbReference>
<evidence type="ECO:0000313" key="3">
    <source>
        <dbReference type="Proteomes" id="UP000256999"/>
    </source>
</evidence>
<dbReference type="SUPFAM" id="SSF53187">
    <property type="entry name" value="Zn-dependent exopeptidases"/>
    <property type="match status" value="1"/>
</dbReference>
<dbReference type="InterPro" id="IPR045175">
    <property type="entry name" value="M28_fam"/>
</dbReference>
<feature type="domain" description="Peptidase M28" evidence="1">
    <location>
        <begin position="101"/>
        <end position="307"/>
    </location>
</feature>
<gene>
    <name evidence="2" type="ORF">DXX92_09755</name>
</gene>
<dbReference type="Pfam" id="PF04389">
    <property type="entry name" value="Peptidase_M28"/>
    <property type="match status" value="1"/>
</dbReference>
<dbReference type="GO" id="GO:0008235">
    <property type="term" value="F:metalloexopeptidase activity"/>
    <property type="evidence" value="ECO:0007669"/>
    <property type="project" value="InterPro"/>
</dbReference>
<dbReference type="EMBL" id="QUOV01000001">
    <property type="protein sequence ID" value="REL35615.1"/>
    <property type="molecule type" value="Genomic_DNA"/>
</dbReference>
<proteinExistence type="predicted"/>
<protein>
    <submittedName>
        <fullName evidence="2">Peptidase M28</fullName>
    </submittedName>
</protein>
<evidence type="ECO:0000259" key="1">
    <source>
        <dbReference type="Pfam" id="PF04389"/>
    </source>
</evidence>
<organism evidence="2 3">
    <name type="scientific">Thalassotalea euphylliae</name>
    <dbReference type="NCBI Taxonomy" id="1655234"/>
    <lineage>
        <taxon>Bacteria</taxon>
        <taxon>Pseudomonadati</taxon>
        <taxon>Pseudomonadota</taxon>
        <taxon>Gammaproteobacteria</taxon>
        <taxon>Alteromonadales</taxon>
        <taxon>Colwelliaceae</taxon>
        <taxon>Thalassotalea</taxon>
    </lineage>
</organism>
<reference evidence="2 3" key="1">
    <citation type="submission" date="2018-08" db="EMBL/GenBank/DDBJ databases">
        <title>Thalassotalea euphylliae genome.</title>
        <authorList>
            <person name="Summers S."/>
            <person name="Rice S.A."/>
            <person name="Freckelton M.L."/>
            <person name="Nedved B.T."/>
            <person name="Hadfield M.G."/>
        </authorList>
    </citation>
    <scope>NUCLEOTIDE SEQUENCE [LARGE SCALE GENOMIC DNA]</scope>
    <source>
        <strain evidence="2 3">H2</strain>
    </source>
</reference>
<evidence type="ECO:0000313" key="2">
    <source>
        <dbReference type="EMBL" id="REL35615.1"/>
    </source>
</evidence>
<dbReference type="PANTHER" id="PTHR12147:SF26">
    <property type="entry name" value="PEPTIDASE M28 DOMAIN-CONTAINING PROTEIN"/>
    <property type="match status" value="1"/>
</dbReference>
<dbReference type="InterPro" id="IPR007484">
    <property type="entry name" value="Peptidase_M28"/>
</dbReference>